<sequence>MTRDELLFSAWLTSLNFRLGRYAVRLLDEVNPLATTTYTTDLASVEAQLGDELRELANALLDKAAGLPFPVQPAAERPRTPMPEIPEF</sequence>
<organism evidence="1 2">
    <name type="scientific">Saccharothrix tamanrassetensis</name>
    <dbReference type="NCBI Taxonomy" id="1051531"/>
    <lineage>
        <taxon>Bacteria</taxon>
        <taxon>Bacillati</taxon>
        <taxon>Actinomycetota</taxon>
        <taxon>Actinomycetes</taxon>
        <taxon>Pseudonocardiales</taxon>
        <taxon>Pseudonocardiaceae</taxon>
        <taxon>Saccharothrix</taxon>
    </lineage>
</organism>
<dbReference type="AlphaFoldDB" id="A0A841CS53"/>
<dbReference type="EMBL" id="JACHJN010000009">
    <property type="protein sequence ID" value="MBB5958978.1"/>
    <property type="molecule type" value="Genomic_DNA"/>
</dbReference>
<dbReference type="Proteomes" id="UP000547510">
    <property type="component" value="Unassembled WGS sequence"/>
</dbReference>
<proteinExistence type="predicted"/>
<name>A0A841CS53_9PSEU</name>
<accession>A0A841CS53</accession>
<evidence type="ECO:0000313" key="1">
    <source>
        <dbReference type="EMBL" id="MBB5958978.1"/>
    </source>
</evidence>
<keyword evidence="2" id="KW-1185">Reference proteome</keyword>
<gene>
    <name evidence="1" type="ORF">FHS29_005587</name>
</gene>
<protein>
    <submittedName>
        <fullName evidence="1">Uncharacterized protein</fullName>
    </submittedName>
</protein>
<reference evidence="1 2" key="1">
    <citation type="submission" date="2020-08" db="EMBL/GenBank/DDBJ databases">
        <title>Genomic Encyclopedia of Type Strains, Phase III (KMG-III): the genomes of soil and plant-associated and newly described type strains.</title>
        <authorList>
            <person name="Whitman W."/>
        </authorList>
    </citation>
    <scope>NUCLEOTIDE SEQUENCE [LARGE SCALE GENOMIC DNA]</scope>
    <source>
        <strain evidence="1 2">CECT 8640</strain>
    </source>
</reference>
<evidence type="ECO:0000313" key="2">
    <source>
        <dbReference type="Proteomes" id="UP000547510"/>
    </source>
</evidence>
<comment type="caution">
    <text evidence="1">The sequence shown here is derived from an EMBL/GenBank/DDBJ whole genome shotgun (WGS) entry which is preliminary data.</text>
</comment>
<dbReference type="RefSeq" id="WP_184695426.1">
    <property type="nucleotide sequence ID" value="NZ_JACHJN010000009.1"/>
</dbReference>